<dbReference type="STRING" id="431943.CKL_3255"/>
<dbReference type="HOGENOM" id="CLU_274823_0_0_9"/>
<keyword evidence="2" id="KW-0175">Coiled coil</keyword>
<sequence length="1275" mass="135862">MANKEIYRIDIAIGVSGDSETQGKLSAMEKMAEQTKNKLKALDKIKASPSAKLKDDASTTIDKIKSRTDKLNATTAQAKVKAEDGASKVIDKIENKAEKLNSKSVKPKIDADNKASKIIEETETKAEKLDNKKATVKIKAQDEATKTINNVESKINGWIKTGAKKIISVGIAGVLATGGIGLGTSIKTFSQYEQGLSNVKAVTEATDKQMKQLGDTAKSLGASTAWSAVQVTEAEELLGQAGFSVQETITALPGLLSLASAGSLDLASATDIASGTLRSFSLNASDSAHVADVLALSASATNSDVTDLGETMKYVAPVSASLGISLEDTAAAAGLLSNQNIKGSQAGTILRQAMARLASPTEQAADVMKEYGINAFDAQGNMKPLSGVVDNLNTSLGKLTSQQRADAISTIFGTESMSGILALMNQGGESLSSLSQKLKDAKGSADKMAETKLDNLAGQWEQLTGAVETAQIELGERLAPYAKEFVTWLTGKMPEITDSVVKFVDYISKNTTTIKTLAATVVGLSAAFAGFSAVGKIGNTITGIKGLASVLKGGKVAEETVKVAGGLRSIGVVGRLLPLILNPVGLAIAGTAVVAGTAITANANLMKKSLSTTTEELSTTEKIMNKLNGSIYKSKKEMTQLGLVYDDFGSGVSDSFKAAARDASKSLLEIEMNIQRLVRDGSIDDADNTQLKGWVDKFTNEAIEAIRQKQSEIQSEFQKTFSLDGVTSDAEQNVMDYLSSYFQEGVNKELAIRDEIYSIGDKAIKDHGAILDSDIKQIKDKLAELKALQLEYANAESAGERAYASSKFTSKVKDKAESTAGTVAGIKDASQLLQDRAKEYQSQREEVEANYDKTIATTKYLLSSPKISSETKTKLESGLKETTTARDNTLQKIDEGWKSDIETVYKYYPKAKGQINEYDGDMLSGGDITAQNSLDKMKNKYSELKNITKSGFYGIRNSATGEMNAMYVSVEKSSGDIVGAWNVTTQEIGAYTTDIKSKVKELGNVHQSTVGGAIKYLTDMQASYDLVSNKVVSFSGQAIGQLQNVSVAADGTRTGILNLNGTPVQITSNAEGQITSITEVGNAVQNIPPSKNVTVSTNATEAKAPVDGLLGSLRSLGSKVWTATVSIFQKIIGSGENPDQKANGTSYFSGGFSTVDERGWELSQNKSVPVLGNYNGDPLAYMSRGTKILNHMQSVQDMKKEVSRQVNQKMASQPSKVQYQLIKPQQKVQVAAVGGLSFGDINVNVGNDQDIDTIVIQATKKFATEFRKTLQNLKR</sequence>
<name>A5N2B2_CLOK5</name>
<dbReference type="PANTHER" id="PTHR37813">
    <property type="entry name" value="FELS-2 PROPHAGE PROTEIN"/>
    <property type="match status" value="1"/>
</dbReference>
<dbReference type="EMBL" id="CP000673">
    <property type="protein sequence ID" value="EDK35258.1"/>
    <property type="molecule type" value="Genomic_DNA"/>
</dbReference>
<organism evidence="4 5">
    <name type="scientific">Clostridium kluyveri (strain ATCC 8527 / DSM 555 / NBRC 12016 / NCIMB 10680 / K1)</name>
    <dbReference type="NCBI Taxonomy" id="431943"/>
    <lineage>
        <taxon>Bacteria</taxon>
        <taxon>Bacillati</taxon>
        <taxon>Bacillota</taxon>
        <taxon>Clostridia</taxon>
        <taxon>Eubacteriales</taxon>
        <taxon>Clostridiaceae</taxon>
        <taxon>Clostridium</taxon>
    </lineage>
</organism>
<protein>
    <submittedName>
        <fullName evidence="4">Phage-related protein</fullName>
    </submittedName>
</protein>
<dbReference type="eggNOG" id="COG5283">
    <property type="taxonomic scope" value="Bacteria"/>
</dbReference>
<feature type="coiled-coil region" evidence="2">
    <location>
        <begin position="830"/>
        <end position="857"/>
    </location>
</feature>
<evidence type="ECO:0000313" key="5">
    <source>
        <dbReference type="Proteomes" id="UP000002411"/>
    </source>
</evidence>
<gene>
    <name evidence="4" type="ordered locus">CKL_3255</name>
</gene>
<dbReference type="InterPro" id="IPR010090">
    <property type="entry name" value="Phage_tape_meas"/>
</dbReference>
<dbReference type="AlphaFoldDB" id="A5N2B2"/>
<keyword evidence="5" id="KW-1185">Reference proteome</keyword>
<accession>A5N2B2</accession>
<evidence type="ECO:0000313" key="4">
    <source>
        <dbReference type="EMBL" id="EDK35258.1"/>
    </source>
</evidence>
<dbReference type="NCBIfam" id="TIGR01760">
    <property type="entry name" value="tape_meas_TP901"/>
    <property type="match status" value="1"/>
</dbReference>
<dbReference type="Pfam" id="PF10145">
    <property type="entry name" value="PhageMin_Tail"/>
    <property type="match status" value="1"/>
</dbReference>
<dbReference type="PANTHER" id="PTHR37813:SF1">
    <property type="entry name" value="FELS-2 PROPHAGE PROTEIN"/>
    <property type="match status" value="1"/>
</dbReference>
<evidence type="ECO:0000259" key="3">
    <source>
        <dbReference type="Pfam" id="PF10145"/>
    </source>
</evidence>
<proteinExistence type="predicted"/>
<dbReference type="Proteomes" id="UP000002411">
    <property type="component" value="Chromosome"/>
</dbReference>
<reference evidence="4 5" key="1">
    <citation type="journal article" date="2008" name="Proc. Natl. Acad. Sci. U.S.A.">
        <title>The genome of Clostridium kluyveri, a strict anaerobe with unique metabolic features.</title>
        <authorList>
            <person name="Seedorf H."/>
            <person name="Fricke W.F."/>
            <person name="Veith B."/>
            <person name="Brueggemann H."/>
            <person name="Liesegang H."/>
            <person name="Strittmatter A."/>
            <person name="Miethke M."/>
            <person name="Buckel W."/>
            <person name="Hinderberger J."/>
            <person name="Li F."/>
            <person name="Hagemeier C."/>
            <person name="Thauer R.K."/>
            <person name="Gottschalk G."/>
        </authorList>
    </citation>
    <scope>NUCLEOTIDE SEQUENCE [LARGE SCALE GENOMIC DNA]</scope>
    <source>
        <strain evidence="5">ATCC 8527 / DSM 555 / NCIMB 10680</strain>
    </source>
</reference>
<feature type="coiled-coil region" evidence="2">
    <location>
        <begin position="83"/>
        <end position="139"/>
    </location>
</feature>
<feature type="domain" description="Phage tail tape measure protein" evidence="3">
    <location>
        <begin position="215"/>
        <end position="413"/>
    </location>
</feature>
<keyword evidence="1" id="KW-1188">Viral release from host cell</keyword>
<dbReference type="RefSeq" id="WP_012103592.1">
    <property type="nucleotide sequence ID" value="NC_009706.1"/>
</dbReference>
<feature type="coiled-coil region" evidence="2">
    <location>
        <begin position="771"/>
        <end position="798"/>
    </location>
</feature>
<evidence type="ECO:0000256" key="2">
    <source>
        <dbReference type="SAM" id="Coils"/>
    </source>
</evidence>
<evidence type="ECO:0000256" key="1">
    <source>
        <dbReference type="ARBA" id="ARBA00022612"/>
    </source>
</evidence>
<dbReference type="KEGG" id="ckl:CKL_3255"/>